<sequence>MQSQANWAARLTPMLAEGVRLWWSLVLAWDG</sequence>
<accession>A0A7Y9T3Z5</accession>
<organism evidence="1 2">
    <name type="scientific">Tunturiibacter lichenicola</name>
    <dbReference type="NCBI Taxonomy" id="2051959"/>
    <lineage>
        <taxon>Bacteria</taxon>
        <taxon>Pseudomonadati</taxon>
        <taxon>Acidobacteriota</taxon>
        <taxon>Terriglobia</taxon>
        <taxon>Terriglobales</taxon>
        <taxon>Acidobacteriaceae</taxon>
        <taxon>Tunturiibacter</taxon>
    </lineage>
</organism>
<proteinExistence type="predicted"/>
<gene>
    <name evidence="1" type="ORF">HDF12_003286</name>
</gene>
<protein>
    <submittedName>
        <fullName evidence="1">Uncharacterized protein</fullName>
    </submittedName>
</protein>
<evidence type="ECO:0000313" key="2">
    <source>
        <dbReference type="Proteomes" id="UP000534186"/>
    </source>
</evidence>
<dbReference type="Proteomes" id="UP000534186">
    <property type="component" value="Unassembled WGS sequence"/>
</dbReference>
<dbReference type="AlphaFoldDB" id="A0A7Y9T3Z5"/>
<reference evidence="1 2" key="1">
    <citation type="submission" date="2020-07" db="EMBL/GenBank/DDBJ databases">
        <title>Genomic Encyclopedia of Type Strains, Phase IV (KMG-V): Genome sequencing to study the core and pangenomes of soil and plant-associated prokaryotes.</title>
        <authorList>
            <person name="Whitman W."/>
        </authorList>
    </citation>
    <scope>NUCLEOTIDE SEQUENCE [LARGE SCALE GENOMIC DNA]</scope>
    <source>
        <strain evidence="1 2">M8UP30</strain>
    </source>
</reference>
<name>A0A7Y9T3Z5_9BACT</name>
<dbReference type="EMBL" id="JACCCV010000002">
    <property type="protein sequence ID" value="NYF52887.1"/>
    <property type="molecule type" value="Genomic_DNA"/>
</dbReference>
<comment type="caution">
    <text evidence="1">The sequence shown here is derived from an EMBL/GenBank/DDBJ whole genome shotgun (WGS) entry which is preliminary data.</text>
</comment>
<evidence type="ECO:0000313" key="1">
    <source>
        <dbReference type="EMBL" id="NYF52887.1"/>
    </source>
</evidence>